<dbReference type="OMA" id="TMESIKY"/>
<proteinExistence type="predicted"/>
<dbReference type="Proteomes" id="UP000062398">
    <property type="component" value="Chromosome"/>
</dbReference>
<dbReference type="Proteomes" id="UP000029084">
    <property type="component" value="Chromosome"/>
</dbReference>
<dbReference type="EMBL" id="CP012172">
    <property type="protein sequence ID" value="AKV73773.1"/>
    <property type="molecule type" value="Genomic_DNA"/>
</dbReference>
<dbReference type="Proteomes" id="UP000056255">
    <property type="component" value="Chromosome"/>
</dbReference>
<dbReference type="RefSeq" id="WP_012020625.1">
    <property type="nucleotide sequence ID" value="NZ_CP008822.1"/>
</dbReference>
<dbReference type="EMBL" id="CP012174">
    <property type="protein sequence ID" value="AKV78264.1"/>
    <property type="molecule type" value="Genomic_DNA"/>
</dbReference>
<dbReference type="Proteomes" id="UP000061362">
    <property type="component" value="Chromosome"/>
</dbReference>
<evidence type="ECO:0000313" key="9">
    <source>
        <dbReference type="Proteomes" id="UP000061362"/>
    </source>
</evidence>
<name>A0A088E651_9CREN</name>
<sequence length="276" mass="31002">MLETYEIELKTSKSVIRTALMDPFLFSGVMGHVNILQILDKRSAEYVAPGKLSEPGVDYRVLYVFGTPDTKLHTVLGYMKGPELEGGSVLYSGKSDDHKFEWKAHFYVDDAPAGSKIRIGLEVNYKTSTLDRLIGKSPFELAQHFIQDHIIPYLKLYLSKEWQMSQDQGIFANEVMRIEGDIAELTTKVRQLIESINSGFIVIKGKNIRASIQVLNKRPGLMKMIKGNQIITGNDVLANLILESGEAVAIAYDIDMQRILDMTSEQISRTIEITGK</sequence>
<evidence type="ECO:0000313" key="12">
    <source>
        <dbReference type="Proteomes" id="UP000068832"/>
    </source>
</evidence>
<dbReference type="GeneID" id="91755116"/>
<dbReference type="EMBL" id="CP012176">
    <property type="protein sequence ID" value="AKV82756.1"/>
    <property type="molecule type" value="Genomic_DNA"/>
</dbReference>
<reference evidence="1 7" key="1">
    <citation type="journal article" date="2014" name="J. Bacteriol.">
        <title>Role of an Archaeal PitA Transporter in the Copper and Arsenic Resistance of Metallosphaera sedula, an Extreme Thermoacidophile.</title>
        <authorList>
            <person name="McCarthy S."/>
            <person name="Ai C."/>
            <person name="Wheaton G."/>
            <person name="Tevatia R."/>
            <person name="Eckrich V."/>
            <person name="Kelly R."/>
            <person name="Blum P."/>
        </authorList>
    </citation>
    <scope>NUCLEOTIDE SEQUENCE [LARGE SCALE GENOMIC DNA]</scope>
    <source>
        <strain evidence="1 7">CuR1</strain>
    </source>
</reference>
<evidence type="ECO:0000313" key="5">
    <source>
        <dbReference type="EMBL" id="AKV80509.1"/>
    </source>
</evidence>
<gene>
    <name evidence="1" type="ORF">HA72_0663</name>
    <name evidence="2" type="ORF">MsedA_0676</name>
    <name evidence="3" type="ORF">MsedB_0676</name>
    <name evidence="4" type="ORF">MsedC_0675</name>
    <name evidence="5" type="ORF">MsedD_0676</name>
    <name evidence="6" type="ORF">MsedE_0676</name>
</gene>
<evidence type="ECO:0000313" key="6">
    <source>
        <dbReference type="EMBL" id="AKV82756.1"/>
    </source>
</evidence>
<accession>A0A088E651</accession>
<reference evidence="9 10" key="2">
    <citation type="journal article" date="2015" name="Genome Announc.">
        <title>Complete Genome Sequences of Evolved Arsenate-Resistant Metallosphaera sedula Strains.</title>
        <authorList>
            <person name="Ai C."/>
            <person name="McCarthy S."/>
            <person name="Schackwitz W."/>
            <person name="Martin J."/>
            <person name="Lipzen A."/>
            <person name="Blum P."/>
        </authorList>
    </citation>
    <scope>NUCLEOTIDE SEQUENCE [LARGE SCALE GENOMIC DNA]</scope>
    <source>
        <strain evidence="4 10">ARS120-1</strain>
        <strain evidence="5 9">ARS120-2</strain>
        <strain evidence="2 12">ARS50-1</strain>
        <strain evidence="3 11">ARS50-2</strain>
    </source>
</reference>
<evidence type="ECO:0000313" key="7">
    <source>
        <dbReference type="Proteomes" id="UP000029084"/>
    </source>
</evidence>
<dbReference type="EMBL" id="CP012175">
    <property type="protein sequence ID" value="AKV80509.1"/>
    <property type="molecule type" value="Genomic_DNA"/>
</dbReference>
<organism evidence="1 7">
    <name type="scientific">Metallosphaera sedula</name>
    <dbReference type="NCBI Taxonomy" id="43687"/>
    <lineage>
        <taxon>Archaea</taxon>
        <taxon>Thermoproteota</taxon>
        <taxon>Thermoprotei</taxon>
        <taxon>Sulfolobales</taxon>
        <taxon>Sulfolobaceae</taxon>
        <taxon>Metallosphaera</taxon>
    </lineage>
</organism>
<evidence type="ECO:0000313" key="4">
    <source>
        <dbReference type="EMBL" id="AKV78264.1"/>
    </source>
</evidence>
<evidence type="ECO:0000313" key="8">
    <source>
        <dbReference type="Proteomes" id="UP000056255"/>
    </source>
</evidence>
<dbReference type="Proteomes" id="UP000062475">
    <property type="component" value="Chromosome"/>
</dbReference>
<dbReference type="Proteomes" id="UP000068832">
    <property type="component" value="Chromosome"/>
</dbReference>
<evidence type="ECO:0000313" key="11">
    <source>
        <dbReference type="Proteomes" id="UP000062475"/>
    </source>
</evidence>
<evidence type="ECO:0000313" key="3">
    <source>
        <dbReference type="EMBL" id="AKV76013.1"/>
    </source>
</evidence>
<evidence type="ECO:0000313" key="10">
    <source>
        <dbReference type="Proteomes" id="UP000062398"/>
    </source>
</evidence>
<dbReference type="EMBL" id="CP012173">
    <property type="protein sequence ID" value="AKV76013.1"/>
    <property type="molecule type" value="Genomic_DNA"/>
</dbReference>
<protein>
    <submittedName>
        <fullName evidence="1">Uncharacterized protein</fullName>
    </submittedName>
</protein>
<evidence type="ECO:0000313" key="2">
    <source>
        <dbReference type="EMBL" id="AKV73773.1"/>
    </source>
</evidence>
<reference evidence="6 8" key="3">
    <citation type="submission" date="2015-07" db="EMBL/GenBank/DDBJ databases">
        <title>Physiological, transcriptional responses and genome re-sequencing of acid resistant extremely thermoacidophilic Metallosphaera sedula SARC-M1.</title>
        <authorList>
            <person name="Ai C."/>
            <person name="McCarthy S."/>
            <person name="Eckrich V."/>
            <person name="Rudrappa D."/>
            <person name="Qiu G."/>
            <person name="Blum P."/>
        </authorList>
    </citation>
    <scope>NUCLEOTIDE SEQUENCE [LARGE SCALE GENOMIC DNA]</scope>
    <source>
        <strain evidence="6 8">SARC-M1</strain>
    </source>
</reference>
<evidence type="ECO:0000313" key="1">
    <source>
        <dbReference type="EMBL" id="AIM26825.1"/>
    </source>
</evidence>
<dbReference type="AlphaFoldDB" id="A0A088E651"/>
<dbReference type="EMBL" id="CP008822">
    <property type="protein sequence ID" value="AIM26825.1"/>
    <property type="molecule type" value="Genomic_DNA"/>
</dbReference>
<dbReference type="PATRIC" id="fig|43687.5.peg.678"/>